<dbReference type="CTD" id="36373495"/>
<keyword evidence="2" id="KW-1185">Reference proteome</keyword>
<sequence length="151" mass="17869">MFYLMNIGYSNNYIRKNSNKITIDKNNLLVSLTNLLILQNTHNNCNNNFTNQFEELIMLNTGTQNSITNEGHEISNYPSFLNNVLIMNTKNNNELSLVQNKQIPFIIYNKYNLSKYNFFTFFFKFCSNISSKCIRILYNNYFLNLTYAIFQ</sequence>
<name>A0A090KZ23_STRRB</name>
<dbReference type="GeneID" id="36373495"/>
<evidence type="ECO:0000313" key="2">
    <source>
        <dbReference type="Proteomes" id="UP000035682"/>
    </source>
</evidence>
<gene>
    <name evidence="1 3 4" type="ORF">SRAE_0000025650</name>
</gene>
<reference evidence="3" key="3">
    <citation type="submission" date="2020-12" db="UniProtKB">
        <authorList>
            <consortium name="WormBaseParasite"/>
        </authorList>
    </citation>
    <scope>IDENTIFICATION</scope>
</reference>
<organism evidence="1">
    <name type="scientific">Strongyloides ratti</name>
    <name type="common">Parasitic roundworm</name>
    <dbReference type="NCBI Taxonomy" id="34506"/>
    <lineage>
        <taxon>Eukaryota</taxon>
        <taxon>Metazoa</taxon>
        <taxon>Ecdysozoa</taxon>
        <taxon>Nematoda</taxon>
        <taxon>Chromadorea</taxon>
        <taxon>Rhabditida</taxon>
        <taxon>Tylenchina</taxon>
        <taxon>Panagrolaimomorpha</taxon>
        <taxon>Strongyloidoidea</taxon>
        <taxon>Strongyloididae</taxon>
        <taxon>Strongyloides</taxon>
    </lineage>
</organism>
<reference evidence="2" key="1">
    <citation type="submission" date="2014-09" db="EMBL/GenBank/DDBJ databases">
        <authorList>
            <person name="Martin A.A."/>
        </authorList>
    </citation>
    <scope>NUCLEOTIDE SEQUENCE</scope>
    <source>
        <strain evidence="2">ED321</strain>
    </source>
</reference>
<dbReference type="WBParaSite" id="SRAE_0000025650.1">
    <property type="protein sequence ID" value="SRAE_0000025650.1"/>
    <property type="gene ID" value="WBGene00255997"/>
</dbReference>
<dbReference type="Proteomes" id="UP000035682">
    <property type="component" value="Unplaced"/>
</dbReference>
<dbReference type="EMBL" id="LN609405">
    <property type="protein sequence ID" value="CEF61127.1"/>
    <property type="molecule type" value="Genomic_DNA"/>
</dbReference>
<dbReference type="WormBase" id="SRAE_0000025650">
    <property type="protein sequence ID" value="SRP08138"/>
    <property type="gene ID" value="WBGene00255997"/>
</dbReference>
<reference evidence="1" key="2">
    <citation type="submission" date="2014-09" db="EMBL/GenBank/DDBJ databases">
        <authorList>
            <person name="Aslett A.Martin."/>
        </authorList>
    </citation>
    <scope>NUCLEOTIDE SEQUENCE</scope>
    <source>
        <strain evidence="1">ED321 Heterogonic</strain>
    </source>
</reference>
<accession>A0A090KZ23</accession>
<dbReference type="AlphaFoldDB" id="A0A090KZ23"/>
<evidence type="ECO:0000313" key="4">
    <source>
        <dbReference type="WormBase" id="SRAE_0000025650"/>
    </source>
</evidence>
<protein>
    <submittedName>
        <fullName evidence="1 3">Uncharacterized protein</fullName>
    </submittedName>
</protein>
<evidence type="ECO:0000313" key="1">
    <source>
        <dbReference type="EMBL" id="CEF61127.1"/>
    </source>
</evidence>
<evidence type="ECO:0000313" key="3">
    <source>
        <dbReference type="WBParaSite" id="SRAE_0000025650.1"/>
    </source>
</evidence>
<proteinExistence type="predicted"/>
<dbReference type="RefSeq" id="XP_024500336.1">
    <property type="nucleotide sequence ID" value="XM_024646122.1"/>
</dbReference>